<name>X1UAD4_9ZZZZ</name>
<evidence type="ECO:0008006" key="2">
    <source>
        <dbReference type="Google" id="ProtNLM"/>
    </source>
</evidence>
<sequence length="242" mass="27457">MKMKPVLSAIIVILAVASLAAVGTYAGFSDIETSRDNYLETAELNLRLRNPESTGEQWDESVLRTWHYEENLPSGSNPDEPPWYGRMQPGDSINSNVNLEADGTFDGNHIDIYCSNVNEELDLDTEIENERENELLGYPDPAILRDPNQGIYDKDTKMIITYMKYHTTTIIRSEYDFDYFTDTSGDDRISLDEFEKQPLLGLTPVPTDGTITFTMDVKFAEDAGDEYQGDRTNMTLMFALMQ</sequence>
<proteinExistence type="predicted"/>
<dbReference type="EMBL" id="BARW01019898">
    <property type="protein sequence ID" value="GAJ00547.1"/>
    <property type="molecule type" value="Genomic_DNA"/>
</dbReference>
<comment type="caution">
    <text evidence="1">The sequence shown here is derived from an EMBL/GenBank/DDBJ whole genome shotgun (WGS) entry which is preliminary data.</text>
</comment>
<dbReference type="InterPro" id="IPR018247">
    <property type="entry name" value="EF_Hand_1_Ca_BS"/>
</dbReference>
<dbReference type="NCBIfam" id="TIGR04088">
    <property type="entry name" value="cognate_SipW"/>
    <property type="match status" value="1"/>
</dbReference>
<dbReference type="PROSITE" id="PS00018">
    <property type="entry name" value="EF_HAND_1"/>
    <property type="match status" value="1"/>
</dbReference>
<protein>
    <recommendedName>
        <fullName evidence="2">EF-hand domain-containing protein</fullName>
    </recommendedName>
</protein>
<dbReference type="InterPro" id="IPR023833">
    <property type="entry name" value="Signal_pept_SipW-depend-type"/>
</dbReference>
<gene>
    <name evidence="1" type="ORF">S12H4_33718</name>
</gene>
<evidence type="ECO:0000313" key="1">
    <source>
        <dbReference type="EMBL" id="GAJ00547.1"/>
    </source>
</evidence>
<accession>X1UAD4</accession>
<dbReference type="AlphaFoldDB" id="X1UAD4"/>
<reference evidence="1" key="1">
    <citation type="journal article" date="2014" name="Front. Microbiol.">
        <title>High frequency of phylogenetically diverse reductive dehalogenase-homologous genes in deep subseafloor sedimentary metagenomes.</title>
        <authorList>
            <person name="Kawai M."/>
            <person name="Futagami T."/>
            <person name="Toyoda A."/>
            <person name="Takaki Y."/>
            <person name="Nishi S."/>
            <person name="Hori S."/>
            <person name="Arai W."/>
            <person name="Tsubouchi T."/>
            <person name="Morono Y."/>
            <person name="Uchiyama I."/>
            <person name="Ito T."/>
            <person name="Fujiyama A."/>
            <person name="Inagaki F."/>
            <person name="Takami H."/>
        </authorList>
    </citation>
    <scope>NUCLEOTIDE SEQUENCE</scope>
    <source>
        <strain evidence="1">Expedition CK06-06</strain>
    </source>
</reference>
<organism evidence="1">
    <name type="scientific">marine sediment metagenome</name>
    <dbReference type="NCBI Taxonomy" id="412755"/>
    <lineage>
        <taxon>unclassified sequences</taxon>
        <taxon>metagenomes</taxon>
        <taxon>ecological metagenomes</taxon>
    </lineage>
</organism>